<sequence>MTSNAFVTNADQIAASMRDQLGRQFPFAASMALNRTINAAKAVLLYQMRTVFDRPTPYTLNALRTQPATKRNLEARVWFKDDTYKGTPATKYLPPQVYGGTRSRKRVEMRLQYAGLMSSDQFVMPGQGAQLDAYGNVSRGQYQRILSQLKASADTSQNETARSRKRRRGKAIPAARYFVARPGGHLKPGVYEARQFAHGSAIRPILIFARQPHYQMRFQFYGLVQEVINETLPDEMRAAAAYAIATAR</sequence>
<dbReference type="Proteomes" id="UP001058980">
    <property type="component" value="Chromosome"/>
</dbReference>
<evidence type="ECO:0000313" key="1">
    <source>
        <dbReference type="EMBL" id="UVA80457.1"/>
    </source>
</evidence>
<keyword evidence="2" id="KW-1185">Reference proteome</keyword>
<dbReference type="RefSeq" id="WP_257959389.1">
    <property type="nucleotide sequence ID" value="NZ_CP102780.1"/>
</dbReference>
<organism evidence="1 2">
    <name type="scientific">Pandoraea commovens</name>
    <dbReference type="NCBI Taxonomy" id="2508289"/>
    <lineage>
        <taxon>Bacteria</taxon>
        <taxon>Pseudomonadati</taxon>
        <taxon>Pseudomonadota</taxon>
        <taxon>Betaproteobacteria</taxon>
        <taxon>Burkholderiales</taxon>
        <taxon>Burkholderiaceae</taxon>
        <taxon>Pandoraea</taxon>
    </lineage>
</organism>
<accession>A0ABY5QI48</accession>
<dbReference type="EMBL" id="CP102780">
    <property type="protein sequence ID" value="UVA80457.1"/>
    <property type="molecule type" value="Genomic_DNA"/>
</dbReference>
<gene>
    <name evidence="1" type="ORF">NTU39_05390</name>
</gene>
<proteinExistence type="predicted"/>
<reference evidence="1" key="1">
    <citation type="submission" date="2022-08" db="EMBL/GenBank/DDBJ databases">
        <title>Multi-unit outbreak of Pandoraea commovens among non-cystic fibrosis intensive care patients from 2019 to 2021 in Berlin, Germany.</title>
        <authorList>
            <person name="Menzel P."/>
        </authorList>
    </citation>
    <scope>NUCLEOTIDE SEQUENCE</scope>
    <source>
        <strain evidence="1">LB-19-202-79</strain>
    </source>
</reference>
<name>A0ABY5QI48_9BURK</name>
<protein>
    <recommendedName>
        <fullName evidence="3">Phage protein</fullName>
    </recommendedName>
</protein>
<evidence type="ECO:0000313" key="2">
    <source>
        <dbReference type="Proteomes" id="UP001058980"/>
    </source>
</evidence>
<evidence type="ECO:0008006" key="3">
    <source>
        <dbReference type="Google" id="ProtNLM"/>
    </source>
</evidence>